<proteinExistence type="predicted"/>
<accession>A9WQW6</accession>
<reference evidence="2" key="1">
    <citation type="journal article" date="2008" name="J. Bacteriol.">
        <title>Genome sequence of the fish pathogen Renibacterium salmoninarum suggests reductive evolution away from an environmental Arthrobacter ancestor.</title>
        <authorList>
            <person name="Wiens G.D."/>
            <person name="Rockey D.D."/>
            <person name="Wu Z."/>
            <person name="Chang J."/>
            <person name="Levy R."/>
            <person name="Crane S."/>
            <person name="Chen D.S."/>
            <person name="Capri G.R."/>
            <person name="Burnett J.R."/>
            <person name="Sudheesh P.S."/>
            <person name="Schipma M.J."/>
            <person name="Burd H."/>
            <person name="Bhattacharyya A."/>
            <person name="Rhodes L.D."/>
            <person name="Kaul R."/>
            <person name="Strom M.S."/>
        </authorList>
    </citation>
    <scope>NUCLEOTIDE SEQUENCE [LARGE SCALE GENOMIC DNA]</scope>
    <source>
        <strain evidence="2">ATCC 33209 / DSM 20767 / JCM 11484 / NBRC 15589 / NCIMB 2235</strain>
    </source>
</reference>
<evidence type="ECO:0000313" key="2">
    <source>
        <dbReference type="Proteomes" id="UP000002007"/>
    </source>
</evidence>
<sequence length="45" mass="4974">MVRRVKVWYGQLLATSHSMIELAGEVGGSHIFVTVTGLRSSLETR</sequence>
<gene>
    <name evidence="1" type="ordered locus">RSal33209_1839</name>
</gene>
<dbReference type="HOGENOM" id="CLU_3204389_0_0_11"/>
<protein>
    <submittedName>
        <fullName evidence="1">Uncharacterized protein</fullName>
    </submittedName>
</protein>
<dbReference type="KEGG" id="rsa:RSal33209_1839"/>
<organism evidence="1 2">
    <name type="scientific">Renibacterium salmoninarum (strain ATCC 33209 / DSM 20767 / JCM 11484 / NBRC 15589 / NCIMB 2235)</name>
    <dbReference type="NCBI Taxonomy" id="288705"/>
    <lineage>
        <taxon>Bacteria</taxon>
        <taxon>Bacillati</taxon>
        <taxon>Actinomycetota</taxon>
        <taxon>Actinomycetes</taxon>
        <taxon>Micrococcales</taxon>
        <taxon>Micrococcaceae</taxon>
        <taxon>Renibacterium</taxon>
    </lineage>
</organism>
<name>A9WQW6_RENSM</name>
<keyword evidence="2" id="KW-1185">Reference proteome</keyword>
<dbReference type="Proteomes" id="UP000002007">
    <property type="component" value="Chromosome"/>
</dbReference>
<dbReference type="AlphaFoldDB" id="A9WQW6"/>
<evidence type="ECO:0000313" key="1">
    <source>
        <dbReference type="EMBL" id="ABY23572.1"/>
    </source>
</evidence>
<dbReference type="EMBL" id="CP000910">
    <property type="protein sequence ID" value="ABY23572.1"/>
    <property type="molecule type" value="Genomic_DNA"/>
</dbReference>